<sequence>MDYSHFSILLLLLSLALLVTEVFIPSGGVLGVLTVVALLGSIYCAYEAWWGTSPTAWWIYVASVVFLIPSVLVGAFAAFPHTPFGKRVLLEAPTPEEIQPYAKEREELAGLVGKRGESLTPHAPGGMVIVNGRRYHSETRGLMLDPKQEIEVVSVSGNRLVVRLADSPAPPSQEIEDETPEIADGSPEDTQDEIGDDASRDRRPDGSSIDFDLPETS</sequence>
<dbReference type="RefSeq" id="WP_145365300.1">
    <property type="nucleotide sequence ID" value="NZ_CP036268.1"/>
</dbReference>
<gene>
    <name evidence="9" type="ORF">Pan189_35370</name>
</gene>
<comment type="subcellular location">
    <subcellularLocation>
        <location evidence="1">Membrane</location>
        <topology evidence="1">Multi-pass membrane protein</topology>
    </subcellularLocation>
</comment>
<dbReference type="PANTHER" id="PTHR33507">
    <property type="entry name" value="INNER MEMBRANE PROTEIN YBBJ"/>
    <property type="match status" value="1"/>
</dbReference>
<proteinExistence type="predicted"/>
<evidence type="ECO:0000256" key="2">
    <source>
        <dbReference type="ARBA" id="ARBA00022692"/>
    </source>
</evidence>
<protein>
    <submittedName>
        <fullName evidence="9">Uncharacterized protein</fullName>
    </submittedName>
</protein>
<dbReference type="GO" id="GO:0016020">
    <property type="term" value="C:membrane"/>
    <property type="evidence" value="ECO:0007669"/>
    <property type="project" value="UniProtKB-SubCell"/>
</dbReference>
<dbReference type="EMBL" id="CP036268">
    <property type="protein sequence ID" value="QDT39134.1"/>
    <property type="molecule type" value="Genomic_DNA"/>
</dbReference>
<evidence type="ECO:0000313" key="9">
    <source>
        <dbReference type="EMBL" id="QDT39134.1"/>
    </source>
</evidence>
<feature type="transmembrane region" description="Helical" evidence="6">
    <location>
        <begin position="29"/>
        <end position="51"/>
    </location>
</feature>
<keyword evidence="2 6" id="KW-0812">Transmembrane</keyword>
<keyword evidence="3 6" id="KW-1133">Transmembrane helix</keyword>
<dbReference type="Pfam" id="PF01957">
    <property type="entry name" value="NfeD"/>
    <property type="match status" value="1"/>
</dbReference>
<keyword evidence="4 6" id="KW-0472">Membrane</keyword>
<dbReference type="AlphaFoldDB" id="A0A517R5G9"/>
<reference evidence="9 10" key="1">
    <citation type="submission" date="2019-02" db="EMBL/GenBank/DDBJ databases">
        <title>Deep-cultivation of Planctomycetes and their phenomic and genomic characterization uncovers novel biology.</title>
        <authorList>
            <person name="Wiegand S."/>
            <person name="Jogler M."/>
            <person name="Boedeker C."/>
            <person name="Pinto D."/>
            <person name="Vollmers J."/>
            <person name="Rivas-Marin E."/>
            <person name="Kohn T."/>
            <person name="Peeters S.H."/>
            <person name="Heuer A."/>
            <person name="Rast P."/>
            <person name="Oberbeckmann S."/>
            <person name="Bunk B."/>
            <person name="Jeske O."/>
            <person name="Meyerdierks A."/>
            <person name="Storesund J.E."/>
            <person name="Kallscheuer N."/>
            <person name="Luecker S."/>
            <person name="Lage O.M."/>
            <person name="Pohl T."/>
            <person name="Merkel B.J."/>
            <person name="Hornburger P."/>
            <person name="Mueller R.-W."/>
            <person name="Bruemmer F."/>
            <person name="Labrenz M."/>
            <person name="Spormann A.M."/>
            <person name="Op den Camp H."/>
            <person name="Overmann J."/>
            <person name="Amann R."/>
            <person name="Jetten M.S.M."/>
            <person name="Mascher T."/>
            <person name="Medema M.H."/>
            <person name="Devos D.P."/>
            <person name="Kaster A.-K."/>
            <person name="Ovreas L."/>
            <person name="Rohde M."/>
            <person name="Galperin M.Y."/>
            <person name="Jogler C."/>
        </authorList>
    </citation>
    <scope>NUCLEOTIDE SEQUENCE [LARGE SCALE GENOMIC DNA]</scope>
    <source>
        <strain evidence="9 10">Pan189</strain>
    </source>
</reference>
<evidence type="ECO:0000256" key="5">
    <source>
        <dbReference type="SAM" id="MobiDB-lite"/>
    </source>
</evidence>
<organism evidence="9 10">
    <name type="scientific">Stratiformator vulcanicus</name>
    <dbReference type="NCBI Taxonomy" id="2527980"/>
    <lineage>
        <taxon>Bacteria</taxon>
        <taxon>Pseudomonadati</taxon>
        <taxon>Planctomycetota</taxon>
        <taxon>Planctomycetia</taxon>
        <taxon>Planctomycetales</taxon>
        <taxon>Planctomycetaceae</taxon>
        <taxon>Stratiformator</taxon>
    </lineage>
</organism>
<dbReference type="InterPro" id="IPR052165">
    <property type="entry name" value="Membrane_assoc_protease"/>
</dbReference>
<dbReference type="Proteomes" id="UP000317318">
    <property type="component" value="Chromosome"/>
</dbReference>
<accession>A0A517R5G9</accession>
<dbReference type="InterPro" id="IPR012340">
    <property type="entry name" value="NA-bd_OB-fold"/>
</dbReference>
<dbReference type="OrthoDB" id="283587at2"/>
<feature type="transmembrane region" description="Helical" evidence="6">
    <location>
        <begin position="6"/>
        <end position="24"/>
    </location>
</feature>
<evidence type="ECO:0000313" key="10">
    <source>
        <dbReference type="Proteomes" id="UP000317318"/>
    </source>
</evidence>
<evidence type="ECO:0000256" key="4">
    <source>
        <dbReference type="ARBA" id="ARBA00023136"/>
    </source>
</evidence>
<dbReference type="InterPro" id="IPR002810">
    <property type="entry name" value="NfeD-like_C"/>
</dbReference>
<evidence type="ECO:0000259" key="8">
    <source>
        <dbReference type="Pfam" id="PF24961"/>
    </source>
</evidence>
<feature type="transmembrane region" description="Helical" evidence="6">
    <location>
        <begin position="57"/>
        <end position="79"/>
    </location>
</feature>
<dbReference type="Pfam" id="PF24961">
    <property type="entry name" value="NfeD_membrane"/>
    <property type="match status" value="1"/>
</dbReference>
<feature type="compositionally biased region" description="Acidic residues" evidence="5">
    <location>
        <begin position="174"/>
        <end position="196"/>
    </location>
</feature>
<name>A0A517R5G9_9PLAN</name>
<dbReference type="KEGG" id="svp:Pan189_35370"/>
<feature type="region of interest" description="Disordered" evidence="5">
    <location>
        <begin position="165"/>
        <end position="217"/>
    </location>
</feature>
<evidence type="ECO:0000259" key="7">
    <source>
        <dbReference type="Pfam" id="PF01957"/>
    </source>
</evidence>
<feature type="domain" description="NfeD-like C-terminal" evidence="7">
    <location>
        <begin position="110"/>
        <end position="163"/>
    </location>
</feature>
<evidence type="ECO:0000256" key="6">
    <source>
        <dbReference type="SAM" id="Phobius"/>
    </source>
</evidence>
<dbReference type="Gene3D" id="2.40.50.140">
    <property type="entry name" value="Nucleic acid-binding proteins"/>
    <property type="match status" value="1"/>
</dbReference>
<evidence type="ECO:0000256" key="1">
    <source>
        <dbReference type="ARBA" id="ARBA00004141"/>
    </source>
</evidence>
<evidence type="ECO:0000256" key="3">
    <source>
        <dbReference type="ARBA" id="ARBA00022989"/>
    </source>
</evidence>
<feature type="domain" description="NfeD integral membrane" evidence="8">
    <location>
        <begin position="6"/>
        <end position="70"/>
    </location>
</feature>
<keyword evidence="10" id="KW-1185">Reference proteome</keyword>
<dbReference type="InterPro" id="IPR056739">
    <property type="entry name" value="NfeD_membrane"/>
</dbReference>